<gene>
    <name evidence="1" type="ORF">Airi02_014720</name>
</gene>
<name>A0A9W6VYC7_9ACTN</name>
<organism evidence="1 2">
    <name type="scientific">Actinoallomurus iriomotensis</name>
    <dbReference type="NCBI Taxonomy" id="478107"/>
    <lineage>
        <taxon>Bacteria</taxon>
        <taxon>Bacillati</taxon>
        <taxon>Actinomycetota</taxon>
        <taxon>Actinomycetes</taxon>
        <taxon>Streptosporangiales</taxon>
        <taxon>Thermomonosporaceae</taxon>
        <taxon>Actinoallomurus</taxon>
    </lineage>
</organism>
<accession>A0A9W6VYC7</accession>
<reference evidence="1" key="1">
    <citation type="submission" date="2023-03" db="EMBL/GenBank/DDBJ databases">
        <title>Actinoallomurus iriomotensis NBRC 103684.</title>
        <authorList>
            <person name="Ichikawa N."/>
            <person name="Sato H."/>
            <person name="Tonouchi N."/>
        </authorList>
    </citation>
    <scope>NUCLEOTIDE SEQUENCE</scope>
    <source>
        <strain evidence="1">NBRC 103684</strain>
    </source>
</reference>
<evidence type="ECO:0008006" key="3">
    <source>
        <dbReference type="Google" id="ProtNLM"/>
    </source>
</evidence>
<evidence type="ECO:0000313" key="2">
    <source>
        <dbReference type="Proteomes" id="UP001165074"/>
    </source>
</evidence>
<dbReference type="SUPFAM" id="SSF47823">
    <property type="entry name" value="lambda integrase-like, N-terminal domain"/>
    <property type="match status" value="1"/>
</dbReference>
<dbReference type="AlphaFoldDB" id="A0A9W6VYC7"/>
<dbReference type="EMBL" id="BSTK01000002">
    <property type="protein sequence ID" value="GLY83542.1"/>
    <property type="molecule type" value="Genomic_DNA"/>
</dbReference>
<evidence type="ECO:0000313" key="1">
    <source>
        <dbReference type="EMBL" id="GLY83542.1"/>
    </source>
</evidence>
<protein>
    <recommendedName>
        <fullName evidence="3">Integrase</fullName>
    </recommendedName>
</protein>
<sequence>MDGGIRRGRDLSPNTERAYAGRVAVYLTFCSIRGLDWRDPGFLELRRFRVTGIDKIGPQTVRREINSLLTQMIADLEARLTEPAAG</sequence>
<keyword evidence="2" id="KW-1185">Reference proteome</keyword>
<proteinExistence type="predicted"/>
<comment type="caution">
    <text evidence="1">The sequence shown here is derived from an EMBL/GenBank/DDBJ whole genome shotgun (WGS) entry which is preliminary data.</text>
</comment>
<dbReference type="Proteomes" id="UP001165074">
    <property type="component" value="Unassembled WGS sequence"/>
</dbReference>